<sequence length="635" mass="72048">MAEAPSGGIRGFACDVRENWDPQALNIRLPNGLSPALRVRKGEHVFVFKTVVHPTMDLGYVHRALGASHQRGWVPLRVLDKGVPVAPLPLPIELPAATQVFTQNASNSGQEQPANVLQDTLQDLWRSIKASEADLRNIIPGISDKSSRILFHRHAHDYGDLVYNSISPDALTIMGSDFGGVTIGGTTYRIALYIGQTIDFQRRLHQHQQDAQTKNSAHYRLARKAGTMRMVPIILRPGGNIPDSFLDIAEFSMVCLFRTWFSALFRPSETSAVGAYATDFDACIAFSSLMRDVSLRTGWAPGRTYGVNWHTPIQTSPRADFQWTSWYLEGKDSYAYRTRRQIRIHPKTVEIHWQSGRDITIPVALAREAGFEHNQSIHLVVEIKKRNGEYLTHPFRFVRYPPQIGLNPELEKLRSMAVRIEWVDEQGNWKSYYLERQRIWTPLANSNIPEIFRQALFIMCNVEQTVFNNPPAWTLPTAPARINFLRYNHMQQKLVVEVRPVRQRQWPPDNTIAQNTQRLEQMFPPGSDTIIGERPGKAFLGNTRTACDLCFSQATTTKCQYDSTTHTCQNCRCLNRPCTFSRSGNLIQDFIYGERLEELGLAPHMARSGSMTSDMEEASFDPNIEEEEHANLAAD</sequence>
<keyword evidence="1" id="KW-0539">Nucleus</keyword>
<dbReference type="CDD" id="cd00067">
    <property type="entry name" value="GAL4"/>
    <property type="match status" value="1"/>
</dbReference>
<protein>
    <submittedName>
        <fullName evidence="3">Uncharacterized protein</fullName>
    </submittedName>
</protein>
<reference evidence="3 5" key="1">
    <citation type="submission" date="2018-02" db="EMBL/GenBank/DDBJ databases">
        <title>Fusarium culmorum secondary metabolites in fungal-bacterial-plant interactions.</title>
        <authorList>
            <person name="Schmidt R."/>
        </authorList>
    </citation>
    <scope>NUCLEOTIDE SEQUENCE [LARGE SCALE GENOMIC DNA]</scope>
    <source>
        <strain evidence="3 5">PV</strain>
    </source>
</reference>
<proteinExistence type="predicted"/>
<dbReference type="InterPro" id="IPR001138">
    <property type="entry name" value="Zn2Cys6_DnaBD"/>
</dbReference>
<feature type="compositionally biased region" description="Acidic residues" evidence="2">
    <location>
        <begin position="614"/>
        <end position="628"/>
    </location>
</feature>
<evidence type="ECO:0000256" key="1">
    <source>
        <dbReference type="ARBA" id="ARBA00023242"/>
    </source>
</evidence>
<name>A0A2T4GK98_FUSCU</name>
<evidence type="ECO:0000313" key="3">
    <source>
        <dbReference type="EMBL" id="PTD03927.1"/>
    </source>
</evidence>
<evidence type="ECO:0000313" key="5">
    <source>
        <dbReference type="Proteomes" id="UP000241587"/>
    </source>
</evidence>
<gene>
    <name evidence="3" type="ORF">FCULG_00000346</name>
    <name evidence="4" type="ORF">HYE67_003223</name>
</gene>
<dbReference type="GO" id="GO:0008270">
    <property type="term" value="F:zinc ion binding"/>
    <property type="evidence" value="ECO:0007669"/>
    <property type="project" value="InterPro"/>
</dbReference>
<evidence type="ECO:0000256" key="2">
    <source>
        <dbReference type="SAM" id="MobiDB-lite"/>
    </source>
</evidence>
<reference evidence="4" key="2">
    <citation type="submission" date="2020-11" db="EMBL/GenBank/DDBJ databases">
        <title>The chromosome-scale genome resource for two endophytic Fusarium species: F. culmorum and F. pseudograminearum.</title>
        <authorList>
            <person name="Yuan Z."/>
        </authorList>
    </citation>
    <scope>NUCLEOTIDE SEQUENCE</scope>
    <source>
        <strain evidence="4">Class2-1B</strain>
    </source>
</reference>
<feature type="region of interest" description="Disordered" evidence="2">
    <location>
        <begin position="607"/>
        <end position="635"/>
    </location>
</feature>
<dbReference type="Proteomes" id="UP000241587">
    <property type="component" value="Unassembled WGS sequence"/>
</dbReference>
<keyword evidence="5" id="KW-1185">Reference proteome</keyword>
<dbReference type="EMBL" id="CP064748">
    <property type="protein sequence ID" value="QPC60992.1"/>
    <property type="molecule type" value="Genomic_DNA"/>
</dbReference>
<dbReference type="Proteomes" id="UP000663297">
    <property type="component" value="Chromosome 2"/>
</dbReference>
<dbReference type="AlphaFoldDB" id="A0A2T4GK98"/>
<accession>A0A2T4GK98</accession>
<dbReference type="OrthoDB" id="5042350at2759"/>
<dbReference type="EMBL" id="PVEM01000012">
    <property type="protein sequence ID" value="PTD03927.1"/>
    <property type="molecule type" value="Genomic_DNA"/>
</dbReference>
<organism evidence="3 5">
    <name type="scientific">Fusarium culmorum</name>
    <dbReference type="NCBI Taxonomy" id="5516"/>
    <lineage>
        <taxon>Eukaryota</taxon>
        <taxon>Fungi</taxon>
        <taxon>Dikarya</taxon>
        <taxon>Ascomycota</taxon>
        <taxon>Pezizomycotina</taxon>
        <taxon>Sordariomycetes</taxon>
        <taxon>Hypocreomycetidae</taxon>
        <taxon>Hypocreales</taxon>
        <taxon>Nectriaceae</taxon>
        <taxon>Fusarium</taxon>
    </lineage>
</organism>
<dbReference type="GO" id="GO:0000981">
    <property type="term" value="F:DNA-binding transcription factor activity, RNA polymerase II-specific"/>
    <property type="evidence" value="ECO:0007669"/>
    <property type="project" value="InterPro"/>
</dbReference>
<evidence type="ECO:0000313" key="4">
    <source>
        <dbReference type="EMBL" id="QPC60992.1"/>
    </source>
</evidence>
<dbReference type="OMA" id="MAVRIEW"/>